<dbReference type="InterPro" id="IPR006461">
    <property type="entry name" value="PLAC_motif_containing"/>
</dbReference>
<name>A0A151GBP0_DRECN</name>
<evidence type="ECO:0000256" key="1">
    <source>
        <dbReference type="SAM" id="MobiDB-lite"/>
    </source>
</evidence>
<comment type="caution">
    <text evidence="2">The sequence shown here is derived from an EMBL/GenBank/DDBJ whole genome shotgun (WGS) entry which is preliminary data.</text>
</comment>
<gene>
    <name evidence="2" type="ORF">DCS_06496</name>
</gene>
<dbReference type="EMBL" id="LAYC01000003">
    <property type="protein sequence ID" value="KYK54536.1"/>
    <property type="molecule type" value="Genomic_DNA"/>
</dbReference>
<dbReference type="AlphaFoldDB" id="A0A151GBP0"/>
<dbReference type="NCBIfam" id="TIGR01571">
    <property type="entry name" value="A_thal_Cys_rich"/>
    <property type="match status" value="1"/>
</dbReference>
<evidence type="ECO:0000313" key="3">
    <source>
        <dbReference type="Proteomes" id="UP000076580"/>
    </source>
</evidence>
<feature type="region of interest" description="Disordered" evidence="1">
    <location>
        <begin position="138"/>
        <end position="176"/>
    </location>
</feature>
<dbReference type="GeneID" id="63719139"/>
<dbReference type="Pfam" id="PF04749">
    <property type="entry name" value="PLAC8"/>
    <property type="match status" value="1"/>
</dbReference>
<keyword evidence="3" id="KW-1185">Reference proteome</keyword>
<protein>
    <submittedName>
        <fullName evidence="2">Protein CADMIUM RESISTANCE 3</fullName>
    </submittedName>
</protein>
<dbReference type="Proteomes" id="UP000076580">
    <property type="component" value="Chromosome 03"/>
</dbReference>
<dbReference type="STRING" id="98403.A0A151GBP0"/>
<dbReference type="PANTHER" id="PTHR15907">
    <property type="entry name" value="DUF614 FAMILY PROTEIN-RELATED"/>
    <property type="match status" value="1"/>
</dbReference>
<evidence type="ECO:0000313" key="2">
    <source>
        <dbReference type="EMBL" id="KYK54536.1"/>
    </source>
</evidence>
<organism evidence="2 3">
    <name type="scientific">Drechmeria coniospora</name>
    <name type="common">Nematophagous fungus</name>
    <name type="synonym">Meria coniospora</name>
    <dbReference type="NCBI Taxonomy" id="98403"/>
    <lineage>
        <taxon>Eukaryota</taxon>
        <taxon>Fungi</taxon>
        <taxon>Dikarya</taxon>
        <taxon>Ascomycota</taxon>
        <taxon>Pezizomycotina</taxon>
        <taxon>Sordariomycetes</taxon>
        <taxon>Hypocreomycetidae</taxon>
        <taxon>Hypocreales</taxon>
        <taxon>Ophiocordycipitaceae</taxon>
        <taxon>Drechmeria</taxon>
    </lineage>
</organism>
<dbReference type="RefSeq" id="XP_040653888.1">
    <property type="nucleotide sequence ID" value="XM_040803784.1"/>
</dbReference>
<dbReference type="InParanoid" id="A0A151GBP0"/>
<proteinExistence type="predicted"/>
<sequence>MEPPRQHSTEWESSLCNCSPCSSCLLACFLPCILFGKTADRMKDPTMETSEAINGECLVFGAIHCFTGCGWIYNLLQRSEIREKYGIQGSGLGDCCTSYWCLCCALIQQDNEVKRRAIPAGPITQGYQSQKEGMQMPAPAYVQPPQHDMEQGIQQAYPAGQQPMHYPPGVQGQEKQ</sequence>
<reference evidence="2 3" key="1">
    <citation type="journal article" date="2016" name="Sci. Rep.">
        <title>Insights into Adaptations to a Near-Obligate Nematode Endoparasitic Lifestyle from the Finished Genome of Drechmeria coniospora.</title>
        <authorList>
            <person name="Zhang L."/>
            <person name="Zhou Z."/>
            <person name="Guo Q."/>
            <person name="Fokkens L."/>
            <person name="Miskei M."/>
            <person name="Pocsi I."/>
            <person name="Zhang W."/>
            <person name="Chen M."/>
            <person name="Wang L."/>
            <person name="Sun Y."/>
            <person name="Donzelli B.G."/>
            <person name="Gibson D.M."/>
            <person name="Nelson D.R."/>
            <person name="Luo J.G."/>
            <person name="Rep M."/>
            <person name="Liu H."/>
            <person name="Yang S."/>
            <person name="Wang J."/>
            <person name="Krasnoff S.B."/>
            <person name="Xu Y."/>
            <person name="Molnar I."/>
            <person name="Lin M."/>
        </authorList>
    </citation>
    <scope>NUCLEOTIDE SEQUENCE [LARGE SCALE GENOMIC DNA]</scope>
    <source>
        <strain evidence="2 3">ARSEF 6962</strain>
    </source>
</reference>
<accession>A0A151GBP0</accession>